<organism evidence="2 3">
    <name type="scientific">Phaeosphaeria nodorum (strain SN15 / ATCC MYA-4574 / FGSC 10173)</name>
    <name type="common">Glume blotch fungus</name>
    <name type="synonym">Parastagonospora nodorum</name>
    <dbReference type="NCBI Taxonomy" id="321614"/>
    <lineage>
        <taxon>Eukaryota</taxon>
        <taxon>Fungi</taxon>
        <taxon>Dikarya</taxon>
        <taxon>Ascomycota</taxon>
        <taxon>Pezizomycotina</taxon>
        <taxon>Dothideomycetes</taxon>
        <taxon>Pleosporomycetidae</taxon>
        <taxon>Pleosporales</taxon>
        <taxon>Pleosporineae</taxon>
        <taxon>Phaeosphaeriaceae</taxon>
        <taxon>Parastagonospora</taxon>
    </lineage>
</organism>
<dbReference type="KEGG" id="pno:SNOG_05228"/>
<proteinExistence type="predicted"/>
<dbReference type="EMBL" id="CH445331">
    <property type="protein sequence ID" value="EAT87619.1"/>
    <property type="molecule type" value="Genomic_DNA"/>
</dbReference>
<dbReference type="AlphaFoldDB" id="Q0USN6"/>
<feature type="compositionally biased region" description="Polar residues" evidence="1">
    <location>
        <begin position="88"/>
        <end position="100"/>
    </location>
</feature>
<name>Q0USN6_PHANO</name>
<evidence type="ECO:0000313" key="2">
    <source>
        <dbReference type="EMBL" id="EAT87619.1"/>
    </source>
</evidence>
<gene>
    <name evidence="2" type="ORF">SNOG_05228</name>
</gene>
<feature type="region of interest" description="Disordered" evidence="1">
    <location>
        <begin position="78"/>
        <end position="117"/>
    </location>
</feature>
<dbReference type="RefSeq" id="XP_001795636.1">
    <property type="nucleotide sequence ID" value="XM_001795584.1"/>
</dbReference>
<feature type="region of interest" description="Disordered" evidence="1">
    <location>
        <begin position="1"/>
        <end position="26"/>
    </location>
</feature>
<accession>Q0USN6</accession>
<evidence type="ECO:0000313" key="3">
    <source>
        <dbReference type="Proteomes" id="UP000001055"/>
    </source>
</evidence>
<dbReference type="InParanoid" id="Q0USN6"/>
<reference evidence="3" key="1">
    <citation type="journal article" date="2007" name="Plant Cell">
        <title>Dothideomycete-plant interactions illuminated by genome sequencing and EST analysis of the wheat pathogen Stagonospora nodorum.</title>
        <authorList>
            <person name="Hane J.K."/>
            <person name="Lowe R.G."/>
            <person name="Solomon P.S."/>
            <person name="Tan K.C."/>
            <person name="Schoch C.L."/>
            <person name="Spatafora J.W."/>
            <person name="Crous P.W."/>
            <person name="Kodira C."/>
            <person name="Birren B.W."/>
            <person name="Galagan J.E."/>
            <person name="Torriani S.F."/>
            <person name="McDonald B.A."/>
            <person name="Oliver R.P."/>
        </authorList>
    </citation>
    <scope>NUCLEOTIDE SEQUENCE [LARGE SCALE GENOMIC DNA]</scope>
    <source>
        <strain evidence="3">SN15 / ATCC MYA-4574 / FGSC 10173</strain>
    </source>
</reference>
<protein>
    <submittedName>
        <fullName evidence="2">Uncharacterized protein</fullName>
    </submittedName>
</protein>
<dbReference type="Proteomes" id="UP000001055">
    <property type="component" value="Unassembled WGS sequence"/>
</dbReference>
<evidence type="ECO:0000256" key="1">
    <source>
        <dbReference type="SAM" id="MobiDB-lite"/>
    </source>
</evidence>
<sequence>MATCPSRRASRGRGSSRMPKLGVFPESADVDEASEVGDAMAFDIRTSDPLLTLLAQQTGTLQTASKCGGSIAGVGVPPAGLAQPRARPSSTAPTQVSKRNVTARPRRPSAGPHSPLLAGRLTHEMTTLNYTSLSSRERPQPARTSRAAAPATPVIGCASLSASKYTMALHSNYCLATESICPDAIARPLT</sequence>
<dbReference type="GeneID" id="5972511"/>